<dbReference type="PANTHER" id="PTHR43233">
    <property type="entry name" value="FAMILY N-ACETYLTRANSFERASE, PUTATIVE (AFU_ORTHOLOGUE AFUA_6G03350)-RELATED"/>
    <property type="match status" value="1"/>
</dbReference>
<dbReference type="GO" id="GO:0016747">
    <property type="term" value="F:acyltransferase activity, transferring groups other than amino-acyl groups"/>
    <property type="evidence" value="ECO:0007669"/>
    <property type="project" value="InterPro"/>
</dbReference>
<dbReference type="PROSITE" id="PS51186">
    <property type="entry name" value="GNAT"/>
    <property type="match status" value="1"/>
</dbReference>
<evidence type="ECO:0000313" key="2">
    <source>
        <dbReference type="EMBL" id="MBJ3778544.1"/>
    </source>
</evidence>
<sequence>MVLQFRETQPSEWRHGSFVVSTDRERLDVPKLLAMLRDTYWASDLEHERLVQAIEASLTFGLYADSGSLVGFCRVITDGAMFAYLRDVIIDAAYRRQGLGSLLTDTVLHHPALANVHYWLLATRDAHDVYKKFGFKPLENPGLYMVRRTTETPFQTADSGSPAADPTRHG</sequence>
<proteinExistence type="predicted"/>
<dbReference type="Proteomes" id="UP000609531">
    <property type="component" value="Unassembled WGS sequence"/>
</dbReference>
<gene>
    <name evidence="2" type="ORF">JCR33_22780</name>
</gene>
<dbReference type="RefSeq" id="WP_198884450.1">
    <property type="nucleotide sequence ID" value="NZ_JAEKJA010000031.1"/>
</dbReference>
<dbReference type="PANTHER" id="PTHR43233:SF1">
    <property type="entry name" value="FAMILY N-ACETYLTRANSFERASE, PUTATIVE (AFU_ORTHOLOGUE AFUA_6G03350)-RELATED"/>
    <property type="match status" value="1"/>
</dbReference>
<name>A0A934MNV6_9HYPH</name>
<dbReference type="Pfam" id="PF13673">
    <property type="entry name" value="Acetyltransf_10"/>
    <property type="match status" value="1"/>
</dbReference>
<dbReference type="InterPro" id="IPR016181">
    <property type="entry name" value="Acyl_CoA_acyltransferase"/>
</dbReference>
<evidence type="ECO:0000259" key="1">
    <source>
        <dbReference type="PROSITE" id="PS51186"/>
    </source>
</evidence>
<dbReference type="InterPro" id="IPR000182">
    <property type="entry name" value="GNAT_dom"/>
</dbReference>
<dbReference type="EMBL" id="JAEKJA010000031">
    <property type="protein sequence ID" value="MBJ3778544.1"/>
    <property type="molecule type" value="Genomic_DNA"/>
</dbReference>
<reference evidence="2" key="1">
    <citation type="submission" date="2020-12" db="EMBL/GenBank/DDBJ databases">
        <title>Bacterial taxonomy.</title>
        <authorList>
            <person name="Pan X."/>
        </authorList>
    </citation>
    <scope>NUCLEOTIDE SEQUENCE</scope>
    <source>
        <strain evidence="2">B2012</strain>
    </source>
</reference>
<dbReference type="CDD" id="cd04301">
    <property type="entry name" value="NAT_SF"/>
    <property type="match status" value="1"/>
</dbReference>
<dbReference type="InterPro" id="IPR053144">
    <property type="entry name" value="Acetyltransferase_Butenolide"/>
</dbReference>
<protein>
    <submittedName>
        <fullName evidence="2">GNAT family N-acetyltransferase</fullName>
    </submittedName>
</protein>
<comment type="caution">
    <text evidence="2">The sequence shown here is derived from an EMBL/GenBank/DDBJ whole genome shotgun (WGS) entry which is preliminary data.</text>
</comment>
<feature type="domain" description="N-acetyltransferase" evidence="1">
    <location>
        <begin position="18"/>
        <end position="150"/>
    </location>
</feature>
<organism evidence="2 3">
    <name type="scientific">Acuticoccus mangrovi</name>
    <dbReference type="NCBI Taxonomy" id="2796142"/>
    <lineage>
        <taxon>Bacteria</taxon>
        <taxon>Pseudomonadati</taxon>
        <taxon>Pseudomonadota</taxon>
        <taxon>Alphaproteobacteria</taxon>
        <taxon>Hyphomicrobiales</taxon>
        <taxon>Amorphaceae</taxon>
        <taxon>Acuticoccus</taxon>
    </lineage>
</organism>
<dbReference type="SUPFAM" id="SSF55729">
    <property type="entry name" value="Acyl-CoA N-acyltransferases (Nat)"/>
    <property type="match status" value="1"/>
</dbReference>
<evidence type="ECO:0000313" key="3">
    <source>
        <dbReference type="Proteomes" id="UP000609531"/>
    </source>
</evidence>
<dbReference type="AlphaFoldDB" id="A0A934MNV6"/>
<dbReference type="Gene3D" id="3.40.630.30">
    <property type="match status" value="1"/>
</dbReference>
<accession>A0A934MNV6</accession>
<keyword evidence="3" id="KW-1185">Reference proteome</keyword>